<dbReference type="EMBL" id="CCAG010015290">
    <property type="status" value="NOT_ANNOTATED_CDS"/>
    <property type="molecule type" value="Genomic_DNA"/>
</dbReference>
<keyword evidence="3" id="KW-1185">Reference proteome</keyword>
<dbReference type="AlphaFoldDB" id="A0A1B0G2X5"/>
<feature type="transmembrane region" description="Helical" evidence="1">
    <location>
        <begin position="55"/>
        <end position="86"/>
    </location>
</feature>
<feature type="transmembrane region" description="Helical" evidence="1">
    <location>
        <begin position="12"/>
        <end position="35"/>
    </location>
</feature>
<keyword evidence="1" id="KW-0812">Transmembrane</keyword>
<protein>
    <submittedName>
        <fullName evidence="2">Uncharacterized protein</fullName>
    </submittedName>
</protein>
<evidence type="ECO:0000256" key="1">
    <source>
        <dbReference type="SAM" id="Phobius"/>
    </source>
</evidence>
<dbReference type="EnsemblMetazoa" id="GMOY007674-RA">
    <property type="protein sequence ID" value="GMOY007674-PA"/>
    <property type="gene ID" value="GMOY007674"/>
</dbReference>
<name>A0A1B0G2X5_GLOMM</name>
<dbReference type="Proteomes" id="UP000092444">
    <property type="component" value="Unassembled WGS sequence"/>
</dbReference>
<organism evidence="2 3">
    <name type="scientific">Glossina morsitans morsitans</name>
    <name type="common">Savannah tsetse fly</name>
    <dbReference type="NCBI Taxonomy" id="37546"/>
    <lineage>
        <taxon>Eukaryota</taxon>
        <taxon>Metazoa</taxon>
        <taxon>Ecdysozoa</taxon>
        <taxon>Arthropoda</taxon>
        <taxon>Hexapoda</taxon>
        <taxon>Insecta</taxon>
        <taxon>Pterygota</taxon>
        <taxon>Neoptera</taxon>
        <taxon>Endopterygota</taxon>
        <taxon>Diptera</taxon>
        <taxon>Brachycera</taxon>
        <taxon>Muscomorpha</taxon>
        <taxon>Hippoboscoidea</taxon>
        <taxon>Glossinidae</taxon>
        <taxon>Glossina</taxon>
    </lineage>
</organism>
<evidence type="ECO:0000313" key="2">
    <source>
        <dbReference type="EnsemblMetazoa" id="GMOY007674-PA"/>
    </source>
</evidence>
<evidence type="ECO:0000313" key="3">
    <source>
        <dbReference type="Proteomes" id="UP000092444"/>
    </source>
</evidence>
<keyword evidence="1" id="KW-1133">Transmembrane helix</keyword>
<dbReference type="VEuPathDB" id="VectorBase:GMOY007674"/>
<reference evidence="2" key="1">
    <citation type="submission" date="2020-05" db="UniProtKB">
        <authorList>
            <consortium name="EnsemblMetazoa"/>
        </authorList>
    </citation>
    <scope>IDENTIFICATION</scope>
    <source>
        <strain evidence="2">Yale</strain>
    </source>
</reference>
<proteinExistence type="predicted"/>
<keyword evidence="1" id="KW-0472">Membrane</keyword>
<sequence length="124" mass="15067">MRPREKKLRQKLHLYTSLNTLFLTLSLLYTIYVLTLTISELHSRRFVFRKTRWDIYVYVIILFSLKFFGLLGHLSSQFFCLIEILINSYRTQMKNPRMKNFALPTRYVYSKEATNIHQELDNFF</sequence>
<accession>A0A1B0G2X5</accession>